<proteinExistence type="predicted"/>
<gene>
    <name evidence="3" type="ORF">ABB26_11725</name>
</gene>
<evidence type="ECO:0000256" key="1">
    <source>
        <dbReference type="SAM" id="MobiDB-lite"/>
    </source>
</evidence>
<dbReference type="RefSeq" id="WP_057634298.1">
    <property type="nucleotide sequence ID" value="NZ_LDJI01000021.1"/>
</dbReference>
<keyword evidence="2" id="KW-0472">Membrane</keyword>
<evidence type="ECO:0000313" key="4">
    <source>
        <dbReference type="Proteomes" id="UP000050864"/>
    </source>
</evidence>
<reference evidence="3 4" key="1">
    <citation type="submission" date="2015-05" db="EMBL/GenBank/DDBJ databases">
        <title>Genome sequencing and analysis of members of genus Stenotrophomonas.</title>
        <authorList>
            <person name="Patil P.P."/>
            <person name="Midha S."/>
            <person name="Patil P.B."/>
        </authorList>
    </citation>
    <scope>NUCLEOTIDE SEQUENCE [LARGE SCALE GENOMIC DNA]</scope>
    <source>
        <strain evidence="3 4">DSM 18929</strain>
    </source>
</reference>
<keyword evidence="2" id="KW-1133">Transmembrane helix</keyword>
<keyword evidence="2" id="KW-0812">Transmembrane</keyword>
<dbReference type="STRING" id="405444.ABB26_11725"/>
<dbReference type="PATRIC" id="fig|405444.3.peg.1436"/>
<feature type="compositionally biased region" description="Polar residues" evidence="1">
    <location>
        <begin position="61"/>
        <end position="74"/>
    </location>
</feature>
<dbReference type="EMBL" id="LDJI01000021">
    <property type="protein sequence ID" value="KRG63575.1"/>
    <property type="molecule type" value="Genomic_DNA"/>
</dbReference>
<dbReference type="Proteomes" id="UP000050864">
    <property type="component" value="Unassembled WGS sequence"/>
</dbReference>
<protein>
    <submittedName>
        <fullName evidence="3">Pilus assembly protein</fullName>
    </submittedName>
</protein>
<evidence type="ECO:0000256" key="2">
    <source>
        <dbReference type="SAM" id="Phobius"/>
    </source>
</evidence>
<dbReference type="OrthoDB" id="8780887at2"/>
<accession>A0A0R0CBK7</accession>
<sequence>MHHTPRKFGFKKQRGQGMTEYIIITALVAIAAIAAFTYFGGTARSQVAGMAKELSGQSATASINRAKNVSNKAQQEADKDKGMDAYGNK</sequence>
<evidence type="ECO:0000313" key="3">
    <source>
        <dbReference type="EMBL" id="KRG63575.1"/>
    </source>
</evidence>
<organism evidence="3 4">
    <name type="scientific">Stenotrophomonas humi</name>
    <dbReference type="NCBI Taxonomy" id="405444"/>
    <lineage>
        <taxon>Bacteria</taxon>
        <taxon>Pseudomonadati</taxon>
        <taxon>Pseudomonadota</taxon>
        <taxon>Gammaproteobacteria</taxon>
        <taxon>Lysobacterales</taxon>
        <taxon>Lysobacteraceae</taxon>
        <taxon>Stenotrophomonas</taxon>
    </lineage>
</organism>
<dbReference type="AlphaFoldDB" id="A0A0R0CBK7"/>
<feature type="transmembrane region" description="Helical" evidence="2">
    <location>
        <begin position="21"/>
        <end position="41"/>
    </location>
</feature>
<comment type="caution">
    <text evidence="3">The sequence shown here is derived from an EMBL/GenBank/DDBJ whole genome shotgun (WGS) entry which is preliminary data.</text>
</comment>
<feature type="region of interest" description="Disordered" evidence="1">
    <location>
        <begin position="61"/>
        <end position="89"/>
    </location>
</feature>
<name>A0A0R0CBK7_9GAMM</name>
<keyword evidence="4" id="KW-1185">Reference proteome</keyword>